<sequence length="191" mass="21555">MYMNFEDDSDSRWRCSQCHRSSLNLLTDQGGTICVVCFLQSHLKSSLRSPTIHVWVLLNCEKEDELHVYIKDIYGPISVLVTCLQLPSLLPTMLPRRQLVSEESEYDIGNMSLSGEVNSIETEDGAKGASLVNLFAEAIKGPLLSSDIQVQIGTLYLLFHQTVSTKFCNACTYLKRHMRIVMMETLFTLAN</sequence>
<proteinExistence type="predicted"/>
<dbReference type="EMBL" id="ASHM01024459">
    <property type="protein sequence ID" value="PNX72296.1"/>
    <property type="molecule type" value="Genomic_DNA"/>
</dbReference>
<dbReference type="Proteomes" id="UP000236291">
    <property type="component" value="Unassembled WGS sequence"/>
</dbReference>
<dbReference type="InterPro" id="IPR044968">
    <property type="entry name" value="PRD1"/>
</dbReference>
<accession>A0A2K3L1B4</accession>
<gene>
    <name evidence="1" type="ORF">L195_g028186</name>
</gene>
<comment type="caution">
    <text evidence="1">The sequence shown here is derived from an EMBL/GenBank/DDBJ whole genome shotgun (WGS) entry which is preliminary data.</text>
</comment>
<dbReference type="AlphaFoldDB" id="A0A2K3L1B4"/>
<dbReference type="GO" id="GO:0042138">
    <property type="term" value="P:meiotic DNA double-strand break formation"/>
    <property type="evidence" value="ECO:0007669"/>
    <property type="project" value="InterPro"/>
</dbReference>
<evidence type="ECO:0000313" key="2">
    <source>
        <dbReference type="Proteomes" id="UP000236291"/>
    </source>
</evidence>
<organism evidence="1 2">
    <name type="scientific">Trifolium pratense</name>
    <name type="common">Red clover</name>
    <dbReference type="NCBI Taxonomy" id="57577"/>
    <lineage>
        <taxon>Eukaryota</taxon>
        <taxon>Viridiplantae</taxon>
        <taxon>Streptophyta</taxon>
        <taxon>Embryophyta</taxon>
        <taxon>Tracheophyta</taxon>
        <taxon>Spermatophyta</taxon>
        <taxon>Magnoliopsida</taxon>
        <taxon>eudicotyledons</taxon>
        <taxon>Gunneridae</taxon>
        <taxon>Pentapetalae</taxon>
        <taxon>rosids</taxon>
        <taxon>fabids</taxon>
        <taxon>Fabales</taxon>
        <taxon>Fabaceae</taxon>
        <taxon>Papilionoideae</taxon>
        <taxon>50 kb inversion clade</taxon>
        <taxon>NPAAA clade</taxon>
        <taxon>Hologalegina</taxon>
        <taxon>IRL clade</taxon>
        <taxon>Trifolieae</taxon>
        <taxon>Trifolium</taxon>
    </lineage>
</organism>
<reference evidence="1 2" key="2">
    <citation type="journal article" date="2017" name="Front. Plant Sci.">
        <title>Gene Classification and Mining of Molecular Markers Useful in Red Clover (Trifolium pratense) Breeding.</title>
        <authorList>
            <person name="Istvanek J."/>
            <person name="Dluhosova J."/>
            <person name="Dluhos P."/>
            <person name="Patkova L."/>
            <person name="Nedelnik J."/>
            <person name="Repkova J."/>
        </authorList>
    </citation>
    <scope>NUCLEOTIDE SEQUENCE [LARGE SCALE GENOMIC DNA]</scope>
    <source>
        <strain evidence="2">cv. Tatra</strain>
        <tissue evidence="1">Young leaves</tissue>
    </source>
</reference>
<name>A0A2K3L1B4_TRIPR</name>
<dbReference type="PANTHER" id="PTHR36379">
    <property type="entry name" value="PROTEIN PRD1"/>
    <property type="match status" value="1"/>
</dbReference>
<reference evidence="1 2" key="1">
    <citation type="journal article" date="2014" name="Am. J. Bot.">
        <title>Genome assembly and annotation for red clover (Trifolium pratense; Fabaceae).</title>
        <authorList>
            <person name="Istvanek J."/>
            <person name="Jaros M."/>
            <person name="Krenek A."/>
            <person name="Repkova J."/>
        </authorList>
    </citation>
    <scope>NUCLEOTIDE SEQUENCE [LARGE SCALE GENOMIC DNA]</scope>
    <source>
        <strain evidence="2">cv. Tatra</strain>
        <tissue evidence="1">Young leaves</tissue>
    </source>
</reference>
<protein>
    <submittedName>
        <fullName evidence="1">Uncharacterized protein</fullName>
    </submittedName>
</protein>
<dbReference type="PANTHER" id="PTHR36379:SF1">
    <property type="entry name" value="PUTATIVE RECOMBINATION INITIATION DEFECT 1-RELATED"/>
    <property type="match status" value="1"/>
</dbReference>
<evidence type="ECO:0000313" key="1">
    <source>
        <dbReference type="EMBL" id="PNX72296.1"/>
    </source>
</evidence>